<reference evidence="4" key="2">
    <citation type="submission" date="2022-10" db="EMBL/GenBank/DDBJ databases">
        <authorList>
            <consortium name="ENA_rothamsted_submissions"/>
            <consortium name="culmorum"/>
            <person name="King R."/>
        </authorList>
    </citation>
    <scope>NUCLEOTIDE SEQUENCE</scope>
</reference>
<dbReference type="CDD" id="cd21089">
    <property type="entry name" value="Trm112-like"/>
    <property type="match status" value="1"/>
</dbReference>
<name>A0A9P0IKC3_APHGO</name>
<sequence length="161" mass="18444">MKLLTHNLLSSKCLKGVKVGYPLRIVAKDVKISESEFNKEFVKKIIPKLDWKVFVNAAVQVRSTYDCTNVVTQEFNLYQSTTILTGFTKCLFFLFQIGHGNDLSDELIDDYEDDEEYLKKVHHLLMEVEIINGELICPETERVFPISSGIPNLLLNENEVS</sequence>
<comment type="similarity">
    <text evidence="1">Belongs to the TRM112 family.</text>
</comment>
<dbReference type="PANTHER" id="PTHR12773">
    <property type="entry name" value="UPF0315 PROTEIN-RELATED"/>
    <property type="match status" value="1"/>
</dbReference>
<dbReference type="GO" id="GO:0030488">
    <property type="term" value="P:tRNA methylation"/>
    <property type="evidence" value="ECO:0007669"/>
    <property type="project" value="TreeGrafter"/>
</dbReference>
<dbReference type="Proteomes" id="UP001154329">
    <property type="component" value="Chromosome 1"/>
</dbReference>
<reference evidence="4" key="1">
    <citation type="submission" date="2022-02" db="EMBL/GenBank/DDBJ databases">
        <authorList>
            <person name="King R."/>
        </authorList>
    </citation>
    <scope>NUCLEOTIDE SEQUENCE</scope>
</reference>
<dbReference type="AlphaFoldDB" id="A0A9P0IKC3"/>
<keyword evidence="5" id="KW-1185">Reference proteome</keyword>
<accession>A0A9P0IKC3</accession>
<dbReference type="Gene3D" id="2.20.25.10">
    <property type="match status" value="1"/>
</dbReference>
<dbReference type="GO" id="GO:0070476">
    <property type="term" value="P:rRNA (guanine-N7)-methylation"/>
    <property type="evidence" value="ECO:0007669"/>
    <property type="project" value="TreeGrafter"/>
</dbReference>
<dbReference type="SUPFAM" id="SSF158997">
    <property type="entry name" value="Trm112p-like"/>
    <property type="match status" value="1"/>
</dbReference>
<dbReference type="InterPro" id="IPR005651">
    <property type="entry name" value="Trm112-like"/>
</dbReference>
<dbReference type="EMBL" id="OU899034">
    <property type="protein sequence ID" value="CAH1708654.1"/>
    <property type="molecule type" value="Genomic_DNA"/>
</dbReference>
<dbReference type="GO" id="GO:0046982">
    <property type="term" value="F:protein heterodimerization activity"/>
    <property type="evidence" value="ECO:0007669"/>
    <property type="project" value="InterPro"/>
</dbReference>
<proteinExistence type="inferred from homology"/>
<evidence type="ECO:0000256" key="1">
    <source>
        <dbReference type="ARBA" id="ARBA00007980"/>
    </source>
</evidence>
<evidence type="ECO:0000313" key="4">
    <source>
        <dbReference type="EMBL" id="CAH1708654.1"/>
    </source>
</evidence>
<organism evidence="4 5">
    <name type="scientific">Aphis gossypii</name>
    <name type="common">Cotton aphid</name>
    <dbReference type="NCBI Taxonomy" id="80765"/>
    <lineage>
        <taxon>Eukaryota</taxon>
        <taxon>Metazoa</taxon>
        <taxon>Ecdysozoa</taxon>
        <taxon>Arthropoda</taxon>
        <taxon>Hexapoda</taxon>
        <taxon>Insecta</taxon>
        <taxon>Pterygota</taxon>
        <taxon>Neoptera</taxon>
        <taxon>Paraneoptera</taxon>
        <taxon>Hemiptera</taxon>
        <taxon>Sternorrhyncha</taxon>
        <taxon>Aphidomorpha</taxon>
        <taxon>Aphidoidea</taxon>
        <taxon>Aphididae</taxon>
        <taxon>Aphidini</taxon>
        <taxon>Aphis</taxon>
        <taxon>Aphis</taxon>
    </lineage>
</organism>
<evidence type="ECO:0000313" key="5">
    <source>
        <dbReference type="Proteomes" id="UP001154329"/>
    </source>
</evidence>
<dbReference type="PANTHER" id="PTHR12773:SF0">
    <property type="entry name" value="MULTIFUNCTIONAL METHYLTRANSFERASE SUBUNIT TRM112-LIKE PROTEIN"/>
    <property type="match status" value="1"/>
</dbReference>
<evidence type="ECO:0000256" key="2">
    <source>
        <dbReference type="ARBA" id="ARBA00019989"/>
    </source>
</evidence>
<protein>
    <recommendedName>
        <fullName evidence="2">Multifunctional methyltransferase subunit TRM112-like protein</fullName>
    </recommendedName>
    <alternativeName>
        <fullName evidence="3">tRNA methyltransferase 112 homolog</fullName>
    </alternativeName>
</protein>
<dbReference type="InterPro" id="IPR039127">
    <property type="entry name" value="Trm112"/>
</dbReference>
<dbReference type="Pfam" id="PF03966">
    <property type="entry name" value="Trm112p"/>
    <property type="match status" value="1"/>
</dbReference>
<gene>
    <name evidence="4" type="ORF">APHIGO_LOCUS505</name>
</gene>
<evidence type="ECO:0000256" key="3">
    <source>
        <dbReference type="ARBA" id="ARBA00030516"/>
    </source>
</evidence>